<proteinExistence type="predicted"/>
<accession>A0A6P7YA13</accession>
<dbReference type="GeneID" id="115470556"/>
<name>A0A6P7YA13_9AMPH</name>
<dbReference type="SUPFAM" id="SSF49562">
    <property type="entry name" value="C2 domain (Calcium/lipid-binding domain, CaLB)"/>
    <property type="match status" value="1"/>
</dbReference>
<dbReference type="InterPro" id="IPR000008">
    <property type="entry name" value="C2_dom"/>
</dbReference>
<dbReference type="Proteomes" id="UP000515156">
    <property type="component" value="Chromosome 5"/>
</dbReference>
<keyword evidence="1" id="KW-1133">Transmembrane helix</keyword>
<dbReference type="CDD" id="cd21682">
    <property type="entry name" value="SMP_C2CD2"/>
    <property type="match status" value="1"/>
</dbReference>
<dbReference type="AlphaFoldDB" id="A0A6P7YA13"/>
<dbReference type="KEGG" id="muo:115470556"/>
<feature type="domain" description="C2" evidence="2">
    <location>
        <begin position="237"/>
        <end position="356"/>
    </location>
</feature>
<dbReference type="OrthoDB" id="9976063at2759"/>
<dbReference type="InParanoid" id="A0A6P7YA13"/>
<evidence type="ECO:0000313" key="4">
    <source>
        <dbReference type="RefSeq" id="XP_030059674.1"/>
    </source>
</evidence>
<keyword evidence="1" id="KW-0472">Membrane</keyword>
<feature type="transmembrane region" description="Helical" evidence="1">
    <location>
        <begin position="12"/>
        <end position="32"/>
    </location>
</feature>
<dbReference type="PROSITE" id="PS50004">
    <property type="entry name" value="C2"/>
    <property type="match status" value="1"/>
</dbReference>
<dbReference type="PANTHER" id="PTHR21119:SF7">
    <property type="entry name" value="C2 DOMAIN-CONTAINING PROTEIN 2"/>
    <property type="match status" value="1"/>
</dbReference>
<evidence type="ECO:0000256" key="1">
    <source>
        <dbReference type="SAM" id="Phobius"/>
    </source>
</evidence>
<dbReference type="InterPro" id="IPR035892">
    <property type="entry name" value="C2_domain_sf"/>
</dbReference>
<dbReference type="Gene3D" id="2.60.40.150">
    <property type="entry name" value="C2 domain"/>
    <property type="match status" value="1"/>
</dbReference>
<reference evidence="4" key="1">
    <citation type="submission" date="2025-08" db="UniProtKB">
        <authorList>
            <consortium name="RefSeq"/>
        </authorList>
    </citation>
    <scope>IDENTIFICATION</scope>
</reference>
<sequence>MAWLHYWLSEIGWFVLVSLFIAALVTLVVYLLQYVLGTLQRHLGAPPLSDLQDTDSLLAWVLSLKSWRSQWIRAWISALNTEANKSGHSPRLSFEDDGSKEPLELSVQQIMSVVKSSEEKVVSCNVLGQCMRFSITVASATPAASQQTYNVCVSPLHLQLELHVKEGGEDIQVMWSFINIPNVNLEIQPKPGQEIAGTREVEPTLRDTVQALLSSVHPSVALSTKPTSVKNVQNMQSIGTTTRGMSPPKPPRIHELRLQVKNITTKLPASQDTSGSISPLCVAQLNEPVQKFITTAAKNPLTPSWEEEFSFELNAKSRELTLHIVEAGNISENMFLACATVPIDLFRKQPSGQQSFALSSNSGTSPGSLTAEFSFVEPSDLRLRQISTPLPARKVEMDRTVMPCGTVVTTVTAVKSKPRSNGKVSLGSDSPRATPTKVKAMERNFSMQAMLPHGAPVSKTLSSSDTELLMLNGADPVAEAAIRQLRESAKQTPKSPRKKSTIIISGVSKAVLCHQDEASIMMNYTAAMDSTTSNETWHAHKDPAVNAPTEVRLPLAPSNTLPVLASGEGLVADQHKFFKEWDHSQQDQTYDEMCGSNQSVSEVGTMKKSKGGFLRKSAKLFFRRRHQQKEPGMSQSHNDLIFLQQQPGTEEQRQKGATLTRFINKKLLPRNRSKGGLASALAEQKA</sequence>
<dbReference type="RefSeq" id="XP_030059674.1">
    <property type="nucleotide sequence ID" value="XM_030203814.1"/>
</dbReference>
<keyword evidence="3" id="KW-1185">Reference proteome</keyword>
<dbReference type="PANTHER" id="PTHR21119">
    <property type="entry name" value="C2 DOMAIN-CONTAINING PROTEIN"/>
    <property type="match status" value="1"/>
</dbReference>
<dbReference type="Pfam" id="PF18696">
    <property type="entry name" value="SMP_C2CD2L"/>
    <property type="match status" value="1"/>
</dbReference>
<gene>
    <name evidence="4" type="primary">C2CD2</name>
</gene>
<dbReference type="FunCoup" id="A0A6P7YA13">
    <property type="interactions" value="1960"/>
</dbReference>
<dbReference type="InterPro" id="IPR039934">
    <property type="entry name" value="C2CD2/C2CD2L"/>
</dbReference>
<dbReference type="InterPro" id="IPR040885">
    <property type="entry name" value="SMP_C2CD2L"/>
</dbReference>
<dbReference type="CTD" id="25966"/>
<protein>
    <submittedName>
        <fullName evidence="4">C2 domain-containing protein 2</fullName>
    </submittedName>
</protein>
<evidence type="ECO:0000313" key="3">
    <source>
        <dbReference type="Proteomes" id="UP000515156"/>
    </source>
</evidence>
<keyword evidence="1" id="KW-0812">Transmembrane</keyword>
<organism evidence="3 4">
    <name type="scientific">Microcaecilia unicolor</name>
    <dbReference type="NCBI Taxonomy" id="1415580"/>
    <lineage>
        <taxon>Eukaryota</taxon>
        <taxon>Metazoa</taxon>
        <taxon>Chordata</taxon>
        <taxon>Craniata</taxon>
        <taxon>Vertebrata</taxon>
        <taxon>Euteleostomi</taxon>
        <taxon>Amphibia</taxon>
        <taxon>Gymnophiona</taxon>
        <taxon>Siphonopidae</taxon>
        <taxon>Microcaecilia</taxon>
    </lineage>
</organism>
<dbReference type="Pfam" id="PF00168">
    <property type="entry name" value="C2"/>
    <property type="match status" value="1"/>
</dbReference>
<evidence type="ECO:0000259" key="2">
    <source>
        <dbReference type="PROSITE" id="PS50004"/>
    </source>
</evidence>